<protein>
    <recommendedName>
        <fullName evidence="1">ChsH2 rubredoxin-like zinc ribbon domain-containing protein</fullName>
    </recommendedName>
</protein>
<feature type="domain" description="ChsH2 rubredoxin-like zinc ribbon" evidence="1">
    <location>
        <begin position="16"/>
        <end position="45"/>
    </location>
</feature>
<dbReference type="InterPro" id="IPR022002">
    <property type="entry name" value="ChsH2_Znr"/>
</dbReference>
<reference evidence="2" key="1">
    <citation type="journal article" date="2015" name="Nature">
        <title>Complex archaea that bridge the gap between prokaryotes and eukaryotes.</title>
        <authorList>
            <person name="Spang A."/>
            <person name="Saw J.H."/>
            <person name="Jorgensen S.L."/>
            <person name="Zaremba-Niedzwiedzka K."/>
            <person name="Martijn J."/>
            <person name="Lind A.E."/>
            <person name="van Eijk R."/>
            <person name="Schleper C."/>
            <person name="Guy L."/>
            <person name="Ettema T.J."/>
        </authorList>
    </citation>
    <scope>NUCLEOTIDE SEQUENCE</scope>
</reference>
<proteinExistence type="predicted"/>
<organism evidence="2">
    <name type="scientific">marine sediment metagenome</name>
    <dbReference type="NCBI Taxonomy" id="412755"/>
    <lineage>
        <taxon>unclassified sequences</taxon>
        <taxon>metagenomes</taxon>
        <taxon>ecological metagenomes</taxon>
    </lineage>
</organism>
<dbReference type="PANTHER" id="PTHR34075">
    <property type="entry name" value="BLR3430 PROTEIN"/>
    <property type="match status" value="1"/>
</dbReference>
<dbReference type="InterPro" id="IPR012340">
    <property type="entry name" value="NA-bd_OB-fold"/>
</dbReference>
<dbReference type="AlphaFoldDB" id="A0A0F9NW74"/>
<sequence>MESLVTRLKGPRLIENKLNAVKCNTCGHIRFPPRTYCNKCQGTDFSTILIGPKGVVGTYSTTYKKKPKDKQRIFGIVEIFTDDGKNSIILSGTFDTENLNDVKIGKKIELLPNDKYNMFKILED</sequence>
<evidence type="ECO:0000313" key="2">
    <source>
        <dbReference type="EMBL" id="KKM85532.1"/>
    </source>
</evidence>
<dbReference type="PANTHER" id="PTHR34075:SF5">
    <property type="entry name" value="BLR3430 PROTEIN"/>
    <property type="match status" value="1"/>
</dbReference>
<dbReference type="Gene3D" id="6.10.30.10">
    <property type="match status" value="1"/>
</dbReference>
<name>A0A0F9NW74_9ZZZZ</name>
<dbReference type="Pfam" id="PF12172">
    <property type="entry name" value="zf-ChsH2"/>
    <property type="match status" value="1"/>
</dbReference>
<dbReference type="SUPFAM" id="SSF50249">
    <property type="entry name" value="Nucleic acid-binding proteins"/>
    <property type="match status" value="1"/>
</dbReference>
<evidence type="ECO:0000259" key="1">
    <source>
        <dbReference type="Pfam" id="PF12172"/>
    </source>
</evidence>
<dbReference type="EMBL" id="LAZR01007394">
    <property type="protein sequence ID" value="KKM85532.1"/>
    <property type="molecule type" value="Genomic_DNA"/>
</dbReference>
<comment type="caution">
    <text evidence="2">The sequence shown here is derived from an EMBL/GenBank/DDBJ whole genome shotgun (WGS) entry which is preliminary data.</text>
</comment>
<dbReference type="InterPro" id="IPR052513">
    <property type="entry name" value="Thioester_dehydratase-like"/>
</dbReference>
<gene>
    <name evidence="2" type="ORF">LCGC14_1288090</name>
</gene>
<accession>A0A0F9NW74</accession>